<feature type="transmembrane region" description="Helical" evidence="2">
    <location>
        <begin position="34"/>
        <end position="57"/>
    </location>
</feature>
<dbReference type="AlphaFoldDB" id="A0AAU0PZ73"/>
<feature type="transmembrane region" description="Helical" evidence="2">
    <location>
        <begin position="181"/>
        <end position="206"/>
    </location>
</feature>
<evidence type="ECO:0000313" key="4">
    <source>
        <dbReference type="Proteomes" id="UP001174314"/>
    </source>
</evidence>
<feature type="transmembrane region" description="Helical" evidence="2">
    <location>
        <begin position="139"/>
        <end position="161"/>
    </location>
</feature>
<reference evidence="3 4" key="1">
    <citation type="submission" date="2023-10" db="EMBL/GenBank/DDBJ databases">
        <title>complete genome sequence of Corynebacterium pseudokroppenstedtii P15-C1.</title>
        <authorList>
            <person name="Bruggemann H."/>
            <person name="Poehlein A."/>
        </authorList>
    </citation>
    <scope>NUCLEOTIDE SEQUENCE [LARGE SCALE GENOMIC DNA]</scope>
    <source>
        <strain evidence="3 4">P15_C1</strain>
    </source>
</reference>
<keyword evidence="2" id="KW-0812">Transmembrane</keyword>
<name>A0AAU0PZ73_9CORY</name>
<keyword evidence="2" id="KW-0472">Membrane</keyword>
<accession>A0AAU0PZ73</accession>
<feature type="region of interest" description="Disordered" evidence="1">
    <location>
        <begin position="402"/>
        <end position="466"/>
    </location>
</feature>
<dbReference type="Proteomes" id="UP001174314">
    <property type="component" value="Chromosome"/>
</dbReference>
<dbReference type="InterPro" id="IPR038728">
    <property type="entry name" value="YkvI-like"/>
</dbReference>
<evidence type="ECO:0008006" key="5">
    <source>
        <dbReference type="Google" id="ProtNLM"/>
    </source>
</evidence>
<sequence>MVKRTISIALSFVGLIVGAGFASGQEIQQYFVSYGTWGILGAILAAVIMAATGYTVLQLGSYYMADEHNEVLSGSLPTWVSKFLDLAIIATLFCIGFVMFAGAGENLKQQLGWPVWAGSVIMLVLVLAAGMLDVDKVSAVIGGITPFIIVFVVAASIYSFVDRSDSWGHLSEVASSIPNSFPNFALSSLNYVGLSLILSVSMAIVIGGSHLYPREAGWGGFFGGLTFGILLTISAVALLCSTATVKDDALPMLSLVNNINGGLGWVMAVVIYGMIFNTAIGMFYSLGRRLSSKRPEKFRIIFIGVTLAGFVLSFLGFKSLIATVYPALGYLGVFLIIVLLIAWFRGHSRIEDEAERRDRISELVERRDNPKKRFTSKQRRQLRHLVRASNIENAELREAVRKELDEESDDDSHDASSDGNTSGNEGTSAQGESSSSETGTNGDTSDGKSTDSSGGRSGSVPASTSD</sequence>
<keyword evidence="4" id="KW-1185">Reference proteome</keyword>
<evidence type="ECO:0000313" key="3">
    <source>
        <dbReference type="EMBL" id="WPF24217.1"/>
    </source>
</evidence>
<evidence type="ECO:0000256" key="2">
    <source>
        <dbReference type="SAM" id="Phobius"/>
    </source>
</evidence>
<protein>
    <recommendedName>
        <fullName evidence="5">Membrane protein YkvI</fullName>
    </recommendedName>
</protein>
<organism evidence="3 4">
    <name type="scientific">Corynebacterium pseudokroppenstedtii</name>
    <dbReference type="NCBI Taxonomy" id="2804917"/>
    <lineage>
        <taxon>Bacteria</taxon>
        <taxon>Bacillati</taxon>
        <taxon>Actinomycetota</taxon>
        <taxon>Actinomycetes</taxon>
        <taxon>Mycobacteriales</taxon>
        <taxon>Corynebacteriaceae</taxon>
        <taxon>Corynebacterium</taxon>
    </lineage>
</organism>
<proteinExistence type="predicted"/>
<feature type="transmembrane region" description="Helical" evidence="2">
    <location>
        <begin position="298"/>
        <end position="317"/>
    </location>
</feature>
<keyword evidence="2" id="KW-1133">Transmembrane helix</keyword>
<dbReference type="PANTHER" id="PTHR37814">
    <property type="entry name" value="CONSERVED MEMBRANE PROTEIN"/>
    <property type="match status" value="1"/>
</dbReference>
<dbReference type="KEGG" id="cpsk:Q0N40_06540"/>
<feature type="compositionally biased region" description="Low complexity" evidence="1">
    <location>
        <begin position="425"/>
        <end position="444"/>
    </location>
</feature>
<evidence type="ECO:0000256" key="1">
    <source>
        <dbReference type="SAM" id="MobiDB-lite"/>
    </source>
</evidence>
<feature type="transmembrane region" description="Helical" evidence="2">
    <location>
        <begin position="113"/>
        <end position="132"/>
    </location>
</feature>
<feature type="transmembrane region" description="Helical" evidence="2">
    <location>
        <begin position="323"/>
        <end position="344"/>
    </location>
</feature>
<feature type="transmembrane region" description="Helical" evidence="2">
    <location>
        <begin position="265"/>
        <end position="286"/>
    </location>
</feature>
<gene>
    <name evidence="3" type="ORF">Q0N40_06540</name>
</gene>
<feature type="transmembrane region" description="Helical" evidence="2">
    <location>
        <begin position="218"/>
        <end position="245"/>
    </location>
</feature>
<dbReference type="EMBL" id="CP137757">
    <property type="protein sequence ID" value="WPF24217.1"/>
    <property type="molecule type" value="Genomic_DNA"/>
</dbReference>
<feature type="transmembrane region" description="Helical" evidence="2">
    <location>
        <begin position="83"/>
        <end position="101"/>
    </location>
</feature>
<dbReference type="PANTHER" id="PTHR37814:SF1">
    <property type="entry name" value="MEMBRANE PROTEIN"/>
    <property type="match status" value="1"/>
</dbReference>
<dbReference type="RefSeq" id="WP_221923679.1">
    <property type="nucleotide sequence ID" value="NZ_CP137757.1"/>
</dbReference>